<dbReference type="AlphaFoldDB" id="A0A6M4B0Q9"/>
<dbReference type="InterPro" id="IPR038430">
    <property type="entry name" value="NDAH_ubi_oxred_su3_sf"/>
</dbReference>
<evidence type="ECO:0000256" key="2">
    <source>
        <dbReference type="ARBA" id="ARBA00008472"/>
    </source>
</evidence>
<dbReference type="PANTHER" id="PTHR11058:SF9">
    <property type="entry name" value="NADH-UBIQUINONE OXIDOREDUCTASE CHAIN 3"/>
    <property type="match status" value="1"/>
</dbReference>
<dbReference type="GO" id="GO:0031966">
    <property type="term" value="C:mitochondrial membrane"/>
    <property type="evidence" value="ECO:0007669"/>
    <property type="project" value="UniProtKB-SubCell"/>
</dbReference>
<dbReference type="EMBL" id="MK559448">
    <property type="protein sequence ID" value="QJQ35666.1"/>
    <property type="molecule type" value="Genomic_DNA"/>
</dbReference>
<dbReference type="PANTHER" id="PTHR11058">
    <property type="entry name" value="NADH-UBIQUINONE OXIDOREDUCTASE CHAIN 3"/>
    <property type="match status" value="1"/>
</dbReference>
<keyword evidence="4 9" id="KW-0813">Transport</keyword>
<keyword evidence="9" id="KW-0830">Ubiquinone</keyword>
<evidence type="ECO:0000256" key="7">
    <source>
        <dbReference type="ARBA" id="ARBA00023136"/>
    </source>
</evidence>
<sequence>MKRLVVMLMLLVLSLLISIVLYLLSFFVSFKMKNTNKLSPFECGFSAVGFVHTSFSVHFFIILIMFVIFDLEVVLLVGCLILSSVGILSFLLMMFFVVGGIYLEWYLGKLKWMV</sequence>
<keyword evidence="9" id="KW-0249">Electron transport</keyword>
<feature type="transmembrane region" description="Helical" evidence="9">
    <location>
        <begin position="6"/>
        <end position="28"/>
    </location>
</feature>
<comment type="subcellular location">
    <subcellularLocation>
        <location evidence="1">Membrane</location>
    </subcellularLocation>
    <subcellularLocation>
        <location evidence="9">Mitochondrion membrane</location>
        <topology evidence="9">Multi-pass membrane protein</topology>
    </subcellularLocation>
</comment>
<keyword evidence="9" id="KW-0520">NAD</keyword>
<protein>
    <recommendedName>
        <fullName evidence="3 9">NADH-ubiquinone oxidoreductase chain 3</fullName>
        <ecNumber evidence="9">7.1.1.2</ecNumber>
    </recommendedName>
</protein>
<feature type="transmembrane region" description="Helical" evidence="9">
    <location>
        <begin position="75"/>
        <end position="103"/>
    </location>
</feature>
<evidence type="ECO:0000256" key="8">
    <source>
        <dbReference type="ARBA" id="ARBA00049551"/>
    </source>
</evidence>
<comment type="catalytic activity">
    <reaction evidence="8 9">
        <text>a ubiquinone + NADH + 5 H(+)(in) = a ubiquinol + NAD(+) + 4 H(+)(out)</text>
        <dbReference type="Rhea" id="RHEA:29091"/>
        <dbReference type="Rhea" id="RHEA-COMP:9565"/>
        <dbReference type="Rhea" id="RHEA-COMP:9566"/>
        <dbReference type="ChEBI" id="CHEBI:15378"/>
        <dbReference type="ChEBI" id="CHEBI:16389"/>
        <dbReference type="ChEBI" id="CHEBI:17976"/>
        <dbReference type="ChEBI" id="CHEBI:57540"/>
        <dbReference type="ChEBI" id="CHEBI:57945"/>
        <dbReference type="EC" id="7.1.1.2"/>
    </reaction>
</comment>
<evidence type="ECO:0000256" key="5">
    <source>
        <dbReference type="ARBA" id="ARBA00022692"/>
    </source>
</evidence>
<evidence type="ECO:0000313" key="10">
    <source>
        <dbReference type="EMBL" id="QJQ35666.1"/>
    </source>
</evidence>
<reference evidence="10" key="1">
    <citation type="submission" date="2019-02" db="EMBL/GenBank/DDBJ databases">
        <title>The mitochondrial genomes of Acrobeloides varius (Cephalobomorpha) and its phylogenetic implications within Tylenchina (Nematoda).</title>
        <authorList>
            <person name="Kim T."/>
            <person name="Kim J."/>
            <person name="Lee Y."/>
            <person name="Park J.-K."/>
        </authorList>
    </citation>
    <scope>NUCLEOTIDE SEQUENCE</scope>
</reference>
<comment type="function">
    <text evidence="9">Core subunit of the mitochondrial membrane respiratory chain NADH dehydrogenase (Complex I) which catalyzes electron transfer from NADH through the respiratory chain, using ubiquinone as an electron acceptor. Essential for the catalytic activity of complex I.</text>
</comment>
<evidence type="ECO:0000256" key="6">
    <source>
        <dbReference type="ARBA" id="ARBA00022989"/>
    </source>
</evidence>
<gene>
    <name evidence="10" type="primary">NAD3</name>
</gene>
<keyword evidence="7 9" id="KW-0472">Membrane</keyword>
<evidence type="ECO:0000256" key="3">
    <source>
        <dbReference type="ARBA" id="ARBA00021007"/>
    </source>
</evidence>
<keyword evidence="9" id="KW-1278">Translocase</keyword>
<proteinExistence type="inferred from homology"/>
<keyword evidence="6 9" id="KW-1133">Transmembrane helix</keyword>
<dbReference type="Gene3D" id="1.20.58.1610">
    <property type="entry name" value="NADH:ubiquinone/plastoquinone oxidoreductase, chain 3"/>
    <property type="match status" value="1"/>
</dbReference>
<accession>A0A6M4B0Q9</accession>
<dbReference type="EC" id="7.1.1.2" evidence="9"/>
<dbReference type="GO" id="GO:0008137">
    <property type="term" value="F:NADH dehydrogenase (ubiquinone) activity"/>
    <property type="evidence" value="ECO:0007669"/>
    <property type="project" value="UniProtKB-UniRule"/>
</dbReference>
<keyword evidence="9" id="KW-0679">Respiratory chain</keyword>
<name>A0A6M4B0Q9_9BILA</name>
<evidence type="ECO:0000256" key="4">
    <source>
        <dbReference type="ARBA" id="ARBA00022448"/>
    </source>
</evidence>
<dbReference type="InterPro" id="IPR000440">
    <property type="entry name" value="NADH_UbQ/plastoQ_OxRdtase_su3"/>
</dbReference>
<evidence type="ECO:0000256" key="1">
    <source>
        <dbReference type="ARBA" id="ARBA00004370"/>
    </source>
</evidence>
<feature type="transmembrane region" description="Helical" evidence="9">
    <location>
        <begin position="49"/>
        <end position="69"/>
    </location>
</feature>
<dbReference type="Pfam" id="PF00507">
    <property type="entry name" value="Oxidored_q4"/>
    <property type="match status" value="1"/>
</dbReference>
<organism evidence="10">
    <name type="scientific">Acrobeloides varius</name>
    <dbReference type="NCBI Taxonomy" id="2020968"/>
    <lineage>
        <taxon>Eukaryota</taxon>
        <taxon>Metazoa</taxon>
        <taxon>Ecdysozoa</taxon>
        <taxon>Nematoda</taxon>
        <taxon>Chromadorea</taxon>
        <taxon>Rhabditida</taxon>
        <taxon>Tylenchina</taxon>
        <taxon>Cephalobomorpha</taxon>
        <taxon>Cephaloboidea</taxon>
        <taxon>Cephalobidae</taxon>
        <taxon>Acrobeloides</taxon>
    </lineage>
</organism>
<keyword evidence="5 9" id="KW-0812">Transmembrane</keyword>
<keyword evidence="9 10" id="KW-0496">Mitochondrion</keyword>
<geneLocation type="mitochondrion" evidence="10"/>
<dbReference type="GO" id="GO:0030964">
    <property type="term" value="C:NADH dehydrogenase complex"/>
    <property type="evidence" value="ECO:0007669"/>
    <property type="project" value="TreeGrafter"/>
</dbReference>
<comment type="similarity">
    <text evidence="2 9">Belongs to the complex I subunit 3 family.</text>
</comment>
<evidence type="ECO:0000256" key="9">
    <source>
        <dbReference type="RuleBase" id="RU003640"/>
    </source>
</evidence>